<keyword evidence="12" id="KW-0406">Ion transport</keyword>
<keyword evidence="20" id="KW-1185">Reference proteome</keyword>
<evidence type="ECO:0000256" key="5">
    <source>
        <dbReference type="ARBA" id="ARBA00022538"/>
    </source>
</evidence>
<dbReference type="GO" id="GO:0030007">
    <property type="term" value="P:intracellular potassium ion homeostasis"/>
    <property type="evidence" value="ECO:0007669"/>
    <property type="project" value="TreeGrafter"/>
</dbReference>
<gene>
    <name evidence="19" type="ORF">B4U80_07924</name>
</gene>
<evidence type="ECO:0000256" key="3">
    <source>
        <dbReference type="ARBA" id="ARBA00022448"/>
    </source>
</evidence>
<comment type="function">
    <text evidence="17">This is the non-catalytic component of the active enzyme, which catalyzes the hydrolysis of ATP coupled with the exchange of Na(+) and K(+) ions across the plasma membrane. The beta subunit regulates, through assembly of alpha/beta heterodimers, the number of sodium pumps transported to the plasma membrane.</text>
</comment>
<keyword evidence="16" id="KW-0739">Sodium transport</keyword>
<evidence type="ECO:0000256" key="2">
    <source>
        <dbReference type="ARBA" id="ARBA00005876"/>
    </source>
</evidence>
<evidence type="ECO:0000256" key="13">
    <source>
        <dbReference type="ARBA" id="ARBA00023136"/>
    </source>
</evidence>
<dbReference type="PANTHER" id="PTHR11523">
    <property type="entry name" value="SODIUM/POTASSIUM-DEPENDENT ATPASE BETA SUBUNIT"/>
    <property type="match status" value="1"/>
</dbReference>
<evidence type="ECO:0000256" key="8">
    <source>
        <dbReference type="ARBA" id="ARBA00022958"/>
    </source>
</evidence>
<comment type="caution">
    <text evidence="19">The sequence shown here is derived from an EMBL/GenBank/DDBJ whole genome shotgun (WGS) entry which is preliminary data.</text>
</comment>
<dbReference type="OrthoDB" id="5912413at2759"/>
<evidence type="ECO:0000256" key="7">
    <source>
        <dbReference type="ARBA" id="ARBA00022692"/>
    </source>
</evidence>
<keyword evidence="6" id="KW-0740">Sodium/potassium transport</keyword>
<keyword evidence="8" id="KW-0630">Potassium</keyword>
<feature type="transmembrane region" description="Helical" evidence="18">
    <location>
        <begin position="43"/>
        <end position="65"/>
    </location>
</feature>
<dbReference type="GO" id="GO:0005890">
    <property type="term" value="C:sodium:potassium-exchanging ATPase complex"/>
    <property type="evidence" value="ECO:0007669"/>
    <property type="project" value="InterPro"/>
</dbReference>
<dbReference type="STRING" id="299467.A0A443S6V2"/>
<dbReference type="GO" id="GO:0001671">
    <property type="term" value="F:ATPase activator activity"/>
    <property type="evidence" value="ECO:0007669"/>
    <property type="project" value="TreeGrafter"/>
</dbReference>
<dbReference type="GO" id="GO:1990573">
    <property type="term" value="P:potassium ion import across plasma membrane"/>
    <property type="evidence" value="ECO:0007669"/>
    <property type="project" value="TreeGrafter"/>
</dbReference>
<comment type="subcellular location">
    <subcellularLocation>
        <location evidence="1">Cell membrane</location>
        <topology evidence="1">Single-pass type II membrane protein</topology>
    </subcellularLocation>
</comment>
<protein>
    <submittedName>
        <fullName evidence="19">Sodium/potassium-transporting ATPase subunit beta-like protein</fullName>
    </submittedName>
</protein>
<keyword evidence="10 18" id="KW-1133">Transmembrane helix</keyword>
<evidence type="ECO:0000256" key="16">
    <source>
        <dbReference type="ARBA" id="ARBA00023201"/>
    </source>
</evidence>
<dbReference type="Gene3D" id="2.60.40.1660">
    <property type="entry name" value="Na, k-atpase alpha subunit"/>
    <property type="match status" value="1"/>
</dbReference>
<evidence type="ECO:0000256" key="1">
    <source>
        <dbReference type="ARBA" id="ARBA00004401"/>
    </source>
</evidence>
<dbReference type="GO" id="GO:0006883">
    <property type="term" value="P:intracellular sodium ion homeostasis"/>
    <property type="evidence" value="ECO:0007669"/>
    <property type="project" value="TreeGrafter"/>
</dbReference>
<comment type="similarity">
    <text evidence="2">Belongs to the X(+)/potassium ATPases subunit beta family.</text>
</comment>
<evidence type="ECO:0000256" key="14">
    <source>
        <dbReference type="ARBA" id="ARBA00023157"/>
    </source>
</evidence>
<evidence type="ECO:0000256" key="17">
    <source>
        <dbReference type="ARBA" id="ARBA00025540"/>
    </source>
</evidence>
<keyword evidence="9" id="KW-0735">Signal-anchor</keyword>
<dbReference type="InterPro" id="IPR000402">
    <property type="entry name" value="Na/K_ATPase_sub_beta"/>
</dbReference>
<dbReference type="PANTHER" id="PTHR11523:SF28">
    <property type="entry name" value="NA_K-ATPASE BETA SUBUNIT ISOFORM 4-RELATED"/>
    <property type="match status" value="1"/>
</dbReference>
<dbReference type="FunFam" id="2.60.40.1660:FF:000004">
    <property type="entry name" value="sodium/potassium-transporting ATPase subunit beta-2"/>
    <property type="match status" value="1"/>
</dbReference>
<evidence type="ECO:0000256" key="11">
    <source>
        <dbReference type="ARBA" id="ARBA00023053"/>
    </source>
</evidence>
<keyword evidence="14" id="KW-1015">Disulfide bond</keyword>
<evidence type="ECO:0000313" key="20">
    <source>
        <dbReference type="Proteomes" id="UP000288716"/>
    </source>
</evidence>
<name>A0A443S6V2_9ACAR</name>
<proteinExistence type="inferred from homology"/>
<keyword evidence="7 18" id="KW-0812">Transmembrane</keyword>
<evidence type="ECO:0000256" key="12">
    <source>
        <dbReference type="ARBA" id="ARBA00023065"/>
    </source>
</evidence>
<keyword evidence="11" id="KW-0915">Sodium</keyword>
<keyword evidence="4" id="KW-1003">Cell membrane</keyword>
<dbReference type="GO" id="GO:0036376">
    <property type="term" value="P:sodium ion export across plasma membrane"/>
    <property type="evidence" value="ECO:0007669"/>
    <property type="project" value="TreeGrafter"/>
</dbReference>
<organism evidence="19 20">
    <name type="scientific">Leptotrombidium deliense</name>
    <dbReference type="NCBI Taxonomy" id="299467"/>
    <lineage>
        <taxon>Eukaryota</taxon>
        <taxon>Metazoa</taxon>
        <taxon>Ecdysozoa</taxon>
        <taxon>Arthropoda</taxon>
        <taxon>Chelicerata</taxon>
        <taxon>Arachnida</taxon>
        <taxon>Acari</taxon>
        <taxon>Acariformes</taxon>
        <taxon>Trombidiformes</taxon>
        <taxon>Prostigmata</taxon>
        <taxon>Anystina</taxon>
        <taxon>Parasitengona</taxon>
        <taxon>Trombiculoidea</taxon>
        <taxon>Trombiculidae</taxon>
        <taxon>Leptotrombidium</taxon>
    </lineage>
</organism>
<dbReference type="AlphaFoldDB" id="A0A443S6V2"/>
<dbReference type="EMBL" id="NCKV01006890">
    <property type="protein sequence ID" value="RWS23214.1"/>
    <property type="molecule type" value="Genomic_DNA"/>
</dbReference>
<evidence type="ECO:0000256" key="18">
    <source>
        <dbReference type="SAM" id="Phobius"/>
    </source>
</evidence>
<evidence type="ECO:0000256" key="15">
    <source>
        <dbReference type="ARBA" id="ARBA00023180"/>
    </source>
</evidence>
<keyword evidence="5" id="KW-0633">Potassium transport</keyword>
<dbReference type="Pfam" id="PF00287">
    <property type="entry name" value="Na_K-ATPase"/>
    <property type="match status" value="1"/>
</dbReference>
<keyword evidence="15" id="KW-0325">Glycoprotein</keyword>
<evidence type="ECO:0000256" key="6">
    <source>
        <dbReference type="ARBA" id="ARBA00022607"/>
    </source>
</evidence>
<sequence>MADKEQYAKERNVSSKETFLTFLCNKRTGEFCGRTPASWAKIILFYIIFYACLAAFWAVMLLIFYQTIDYNEPKWQLSESRIGVNPGLGFRPRAPAKKVESTLIWFSSNRPETYNESVQDIKNFISENNSTESQNVASNEECLRDVPMENKDKFCLFDVKTTEMYNLCTEDDAYGYKSSKPCILVKLNRIFGWKPVDYEDGKVPDKIKDSYQKGHILITCEGENPADAENIGNVTYYPKSGISFKYFPFRNKPGYVSPFVWVQFSGTTPGLLINVECKAWAGNIKHDRMDREGSVHFELLID</sequence>
<dbReference type="VEuPathDB" id="VectorBase:LDEU008827"/>
<evidence type="ECO:0000313" key="19">
    <source>
        <dbReference type="EMBL" id="RWS23214.1"/>
    </source>
</evidence>
<evidence type="ECO:0000256" key="9">
    <source>
        <dbReference type="ARBA" id="ARBA00022968"/>
    </source>
</evidence>
<dbReference type="InterPro" id="IPR038702">
    <property type="entry name" value="Na/K_ATPase_sub_beta_sf"/>
</dbReference>
<keyword evidence="3" id="KW-0813">Transport</keyword>
<reference evidence="19 20" key="1">
    <citation type="journal article" date="2018" name="Gigascience">
        <title>Genomes of trombidid mites reveal novel predicted allergens and laterally-transferred genes associated with secondary metabolism.</title>
        <authorList>
            <person name="Dong X."/>
            <person name="Chaisiri K."/>
            <person name="Xia D."/>
            <person name="Armstrong S.D."/>
            <person name="Fang Y."/>
            <person name="Donnelly M.J."/>
            <person name="Kadowaki T."/>
            <person name="McGarry J.W."/>
            <person name="Darby A.C."/>
            <person name="Makepeace B.L."/>
        </authorList>
    </citation>
    <scope>NUCLEOTIDE SEQUENCE [LARGE SCALE GENOMIC DNA]</scope>
    <source>
        <strain evidence="19">UoL-UT</strain>
    </source>
</reference>
<evidence type="ECO:0000256" key="4">
    <source>
        <dbReference type="ARBA" id="ARBA00022475"/>
    </source>
</evidence>
<keyword evidence="13 18" id="KW-0472">Membrane</keyword>
<accession>A0A443S6V2</accession>
<dbReference type="Proteomes" id="UP000288716">
    <property type="component" value="Unassembled WGS sequence"/>
</dbReference>
<evidence type="ECO:0000256" key="10">
    <source>
        <dbReference type="ARBA" id="ARBA00022989"/>
    </source>
</evidence>